<proteinExistence type="predicted"/>
<evidence type="ECO:0000313" key="1">
    <source>
        <dbReference type="EMBL" id="KAL2633631.1"/>
    </source>
</evidence>
<organism evidence="1 2">
    <name type="scientific">Riccia fluitans</name>
    <dbReference type="NCBI Taxonomy" id="41844"/>
    <lineage>
        <taxon>Eukaryota</taxon>
        <taxon>Viridiplantae</taxon>
        <taxon>Streptophyta</taxon>
        <taxon>Embryophyta</taxon>
        <taxon>Marchantiophyta</taxon>
        <taxon>Marchantiopsida</taxon>
        <taxon>Marchantiidae</taxon>
        <taxon>Marchantiales</taxon>
        <taxon>Ricciaceae</taxon>
        <taxon>Riccia</taxon>
    </lineage>
</organism>
<dbReference type="AlphaFoldDB" id="A0ABD1YS78"/>
<accession>A0ABD1YS78</accession>
<evidence type="ECO:0000313" key="2">
    <source>
        <dbReference type="Proteomes" id="UP001605036"/>
    </source>
</evidence>
<evidence type="ECO:0008006" key="3">
    <source>
        <dbReference type="Google" id="ProtNLM"/>
    </source>
</evidence>
<protein>
    <recommendedName>
        <fullName evidence="3">FHA domain-containing protein</fullName>
    </recommendedName>
</protein>
<keyword evidence="2" id="KW-1185">Reference proteome</keyword>
<sequence length="214" mass="24164">MELSSAIFHRANYSLIFGKKPGKVTQIRLEAVGYNLDLCVKERCQVSAFSNKWEIMMVSHDKIMFRNKTKLNGTEIKVIKYAISVKIATIFGEGDWVRVEKSEPAAGSDVINGLKYVIGKIVILRSAQDRIHVHPSSGSTDRFREHLQLVAENSCAFEGDHCNCEEDSLKIFYSSLGNSAIRVFDQREEGQHFIDKVAQHLNQVTLDVKLAPYT</sequence>
<gene>
    <name evidence="1" type="ORF">R1flu_005110</name>
</gene>
<dbReference type="Proteomes" id="UP001605036">
    <property type="component" value="Unassembled WGS sequence"/>
</dbReference>
<dbReference type="EMBL" id="JBHFFA010000003">
    <property type="protein sequence ID" value="KAL2633631.1"/>
    <property type="molecule type" value="Genomic_DNA"/>
</dbReference>
<reference evidence="1 2" key="1">
    <citation type="submission" date="2024-09" db="EMBL/GenBank/DDBJ databases">
        <title>Chromosome-scale assembly of Riccia fluitans.</title>
        <authorList>
            <person name="Paukszto L."/>
            <person name="Sawicki J."/>
            <person name="Karawczyk K."/>
            <person name="Piernik-Szablinska J."/>
            <person name="Szczecinska M."/>
            <person name="Mazdziarz M."/>
        </authorList>
    </citation>
    <scope>NUCLEOTIDE SEQUENCE [LARGE SCALE GENOMIC DNA]</scope>
    <source>
        <strain evidence="1">Rf_01</strain>
        <tissue evidence="1">Aerial parts of the thallus</tissue>
    </source>
</reference>
<name>A0ABD1YS78_9MARC</name>
<comment type="caution">
    <text evidence="1">The sequence shown here is derived from an EMBL/GenBank/DDBJ whole genome shotgun (WGS) entry which is preliminary data.</text>
</comment>